<feature type="signal peptide" evidence="2">
    <location>
        <begin position="1"/>
        <end position="21"/>
    </location>
</feature>
<keyword evidence="2" id="KW-0732">Signal</keyword>
<protein>
    <recommendedName>
        <fullName evidence="5">Reverse transcriptase domain-containing protein</fullName>
    </recommendedName>
</protein>
<feature type="compositionally biased region" description="Polar residues" evidence="1">
    <location>
        <begin position="100"/>
        <end position="119"/>
    </location>
</feature>
<sequence>MHKTYDGWIMCFLSLWSSASWHWFYPDQYTIKSFLYADDILFLAELIETRQCLRNSPSLYSMRRAGPVDSEIERFTFIPSVKGPGSVSLRKVLSLDGTSCEVSMPSPQTSFTSPGFWSQSRRDHRPNYPPTALTPLDLQE</sequence>
<feature type="region of interest" description="Disordered" evidence="1">
    <location>
        <begin position="100"/>
        <end position="140"/>
    </location>
</feature>
<dbReference type="InParanoid" id="A0A1X2H4A3"/>
<name>A0A1X2H4A3_SYNRA</name>
<accession>A0A1X2H4A3</accession>
<dbReference type="AlphaFoldDB" id="A0A1X2H4A3"/>
<evidence type="ECO:0000256" key="1">
    <source>
        <dbReference type="SAM" id="MobiDB-lite"/>
    </source>
</evidence>
<evidence type="ECO:0000313" key="3">
    <source>
        <dbReference type="EMBL" id="ORY93207.1"/>
    </source>
</evidence>
<evidence type="ECO:0000313" key="4">
    <source>
        <dbReference type="Proteomes" id="UP000242180"/>
    </source>
</evidence>
<reference evidence="3 4" key="1">
    <citation type="submission" date="2016-07" db="EMBL/GenBank/DDBJ databases">
        <title>Pervasive Adenine N6-methylation of Active Genes in Fungi.</title>
        <authorList>
            <consortium name="DOE Joint Genome Institute"/>
            <person name="Mondo S.J."/>
            <person name="Dannebaum R.O."/>
            <person name="Kuo R.C."/>
            <person name="Labutti K."/>
            <person name="Haridas S."/>
            <person name="Kuo A."/>
            <person name="Salamov A."/>
            <person name="Ahrendt S.R."/>
            <person name="Lipzen A."/>
            <person name="Sullivan W."/>
            <person name="Andreopoulos W.B."/>
            <person name="Clum A."/>
            <person name="Lindquist E."/>
            <person name="Daum C."/>
            <person name="Ramamoorthy G.K."/>
            <person name="Gryganskyi A."/>
            <person name="Culley D."/>
            <person name="Magnuson J.K."/>
            <person name="James T.Y."/>
            <person name="O'Malley M.A."/>
            <person name="Stajich J.E."/>
            <person name="Spatafora J.W."/>
            <person name="Visel A."/>
            <person name="Grigoriev I.V."/>
        </authorList>
    </citation>
    <scope>NUCLEOTIDE SEQUENCE [LARGE SCALE GENOMIC DNA]</scope>
    <source>
        <strain evidence="3 4">NRRL 2496</strain>
    </source>
</reference>
<evidence type="ECO:0008006" key="5">
    <source>
        <dbReference type="Google" id="ProtNLM"/>
    </source>
</evidence>
<evidence type="ECO:0000256" key="2">
    <source>
        <dbReference type="SAM" id="SignalP"/>
    </source>
</evidence>
<dbReference type="Proteomes" id="UP000242180">
    <property type="component" value="Unassembled WGS sequence"/>
</dbReference>
<keyword evidence="4" id="KW-1185">Reference proteome</keyword>
<comment type="caution">
    <text evidence="3">The sequence shown here is derived from an EMBL/GenBank/DDBJ whole genome shotgun (WGS) entry which is preliminary data.</text>
</comment>
<proteinExistence type="predicted"/>
<organism evidence="3 4">
    <name type="scientific">Syncephalastrum racemosum</name>
    <name type="common">Filamentous fungus</name>
    <dbReference type="NCBI Taxonomy" id="13706"/>
    <lineage>
        <taxon>Eukaryota</taxon>
        <taxon>Fungi</taxon>
        <taxon>Fungi incertae sedis</taxon>
        <taxon>Mucoromycota</taxon>
        <taxon>Mucoromycotina</taxon>
        <taxon>Mucoromycetes</taxon>
        <taxon>Mucorales</taxon>
        <taxon>Syncephalastraceae</taxon>
        <taxon>Syncephalastrum</taxon>
    </lineage>
</organism>
<dbReference type="EMBL" id="MCGN01000009">
    <property type="protein sequence ID" value="ORY93207.1"/>
    <property type="molecule type" value="Genomic_DNA"/>
</dbReference>
<feature type="chain" id="PRO_5013208034" description="Reverse transcriptase domain-containing protein" evidence="2">
    <location>
        <begin position="22"/>
        <end position="140"/>
    </location>
</feature>
<gene>
    <name evidence="3" type="ORF">BCR43DRAFT_507634</name>
</gene>